<dbReference type="GO" id="GO:0006605">
    <property type="term" value="P:protein targeting"/>
    <property type="evidence" value="ECO:0007669"/>
    <property type="project" value="UniProtKB-UniRule"/>
</dbReference>
<dbReference type="SUPFAM" id="SSF82866">
    <property type="entry name" value="Multidrug efflux transporter AcrB transmembrane domain"/>
    <property type="match status" value="1"/>
</dbReference>
<dbReference type="InterPro" id="IPR005665">
    <property type="entry name" value="SecF_bac"/>
</dbReference>
<keyword evidence="6 9" id="KW-1133">Transmembrane helix</keyword>
<reference evidence="11" key="1">
    <citation type="journal article" date="2021" name="Front. Mar. Sci.">
        <title>Genomes of Diverse Isolates of Prochlorococcus High-Light-Adapted Clade II in the Western Pacific Ocean.</title>
        <authorList>
            <person name="Yan W."/>
            <person name="Feng X."/>
            <person name="Zhang W."/>
            <person name="Nawaz M.Z."/>
            <person name="Luo T."/>
            <person name="Zhang R."/>
            <person name="Jiao N."/>
        </authorList>
    </citation>
    <scope>NUCLEOTIDE SEQUENCE</scope>
    <source>
        <strain evidence="11">CUG1433</strain>
    </source>
</reference>
<comment type="function">
    <text evidence="9">Probably participates in protein translocation into and across both the cytoplasmic and thylakoid membranes in cyanobacterial cells.</text>
</comment>
<comment type="subunit">
    <text evidence="9">Forms a complex with SecD. Part of the essential Sec protein translocation apparatus which comprises SecA, SecYEG and auxiliary proteins SecDF. Other proteins may also be involved.</text>
</comment>
<feature type="transmembrane region" description="Helical" evidence="9">
    <location>
        <begin position="255"/>
        <end position="276"/>
    </location>
</feature>
<keyword evidence="8 9" id="KW-0472">Membrane</keyword>
<keyword evidence="3 9" id="KW-1003">Cell membrane</keyword>
<dbReference type="HAMAP" id="MF_01464_B">
    <property type="entry name" value="SecF_B"/>
    <property type="match status" value="1"/>
</dbReference>
<evidence type="ECO:0000256" key="1">
    <source>
        <dbReference type="ARBA" id="ARBA00004651"/>
    </source>
</evidence>
<comment type="function">
    <text evidence="9">Part of the Sec protein translocase complex. Interacts with the SecYEG preprotein conducting channel. SecDF uses the proton motive force (PMF) to complete protein translocation after the ATP-dependent function of SecA.</text>
</comment>
<feature type="transmembrane region" description="Helical" evidence="9">
    <location>
        <begin position="14"/>
        <end position="34"/>
    </location>
</feature>
<feature type="transmembrane region" description="Helical" evidence="9">
    <location>
        <begin position="144"/>
        <end position="165"/>
    </location>
</feature>
<keyword evidence="2 9" id="KW-0813">Transport</keyword>
<evidence type="ECO:0000313" key="11">
    <source>
        <dbReference type="EMBL" id="MBO6970445.1"/>
    </source>
</evidence>
<evidence type="ECO:0000313" key="12">
    <source>
        <dbReference type="Proteomes" id="UP000668060"/>
    </source>
</evidence>
<evidence type="ECO:0000256" key="9">
    <source>
        <dbReference type="HAMAP-Rule" id="MF_01464"/>
    </source>
</evidence>
<feature type="transmembrane region" description="Helical" evidence="9">
    <location>
        <begin position="282"/>
        <end position="302"/>
    </location>
</feature>
<evidence type="ECO:0000256" key="4">
    <source>
        <dbReference type="ARBA" id="ARBA00022692"/>
    </source>
</evidence>
<dbReference type="PRINTS" id="PR01755">
    <property type="entry name" value="SECFTRNLCASE"/>
</dbReference>
<sequence length="306" mass="34584">MKYKLELIKNKRKIIGFSTVLILLSLLGIFYSTFNTSYKKPINLGMDFVGGNELRIERVCEEECSNFSPDSVLEKLREISKNKNVLNNIKLQFQNNNKLISIRTPYLSIEESNNLINNLDNIVGPLNYESKDSRLIGPKLGKRLLTNCVTSLLVSLFAISLYITIRFDKKYALFALLALFHDLVIVFGIFSWLGVILSVEVNSLFAVSLLTIAGYSVNDTVVIFDRIRENLKLKNEGYNETIQLSVNESFRRTTFTSITTLFPLLSIILFGSYSLFWFSLALSLGIIVGSYSSILLAPSLLLKDKA</sequence>
<dbReference type="Gene3D" id="1.20.1640.10">
    <property type="entry name" value="Multidrug efflux transporter AcrB transmembrane domain"/>
    <property type="match status" value="1"/>
</dbReference>
<gene>
    <name evidence="9 11" type="primary">secF</name>
    <name evidence="11" type="ORF">JJ842_00780</name>
</gene>
<dbReference type="PANTHER" id="PTHR30081">
    <property type="entry name" value="PROTEIN-EXPORT MEMBRANE PROTEIN SEC"/>
    <property type="match status" value="1"/>
</dbReference>
<protein>
    <recommendedName>
        <fullName evidence="9">Protein-export membrane protein SecF</fullName>
    </recommendedName>
</protein>
<dbReference type="AlphaFoldDB" id="A0A9D9BPS2"/>
<dbReference type="InterPro" id="IPR055344">
    <property type="entry name" value="SecD_SecF_C_bact"/>
</dbReference>
<dbReference type="Proteomes" id="UP000668060">
    <property type="component" value="Unassembled WGS sequence"/>
</dbReference>
<dbReference type="InterPro" id="IPR022645">
    <property type="entry name" value="SecD/SecF_bac"/>
</dbReference>
<feature type="transmembrane region" description="Helical" evidence="9">
    <location>
        <begin position="203"/>
        <end position="224"/>
    </location>
</feature>
<dbReference type="InterPro" id="IPR048634">
    <property type="entry name" value="SecD_SecF_C"/>
</dbReference>
<feature type="transmembrane region" description="Helical" evidence="9">
    <location>
        <begin position="172"/>
        <end position="197"/>
    </location>
</feature>
<feature type="domain" description="Protein export membrane protein SecD/SecF C-terminal" evidence="10">
    <location>
        <begin position="125"/>
        <end position="302"/>
    </location>
</feature>
<evidence type="ECO:0000256" key="2">
    <source>
        <dbReference type="ARBA" id="ARBA00022448"/>
    </source>
</evidence>
<keyword evidence="4 9" id="KW-0812">Transmembrane</keyword>
<keyword evidence="7 9" id="KW-0811">Translocation</keyword>
<evidence type="ECO:0000256" key="7">
    <source>
        <dbReference type="ARBA" id="ARBA00023010"/>
    </source>
</evidence>
<keyword evidence="5 9" id="KW-0653">Protein transport</keyword>
<comment type="caution">
    <text evidence="11">The sequence shown here is derived from an EMBL/GenBank/DDBJ whole genome shotgun (WGS) entry which is preliminary data.</text>
</comment>
<evidence type="ECO:0000256" key="5">
    <source>
        <dbReference type="ARBA" id="ARBA00022927"/>
    </source>
</evidence>
<dbReference type="GO" id="GO:0065002">
    <property type="term" value="P:intracellular protein transmembrane transport"/>
    <property type="evidence" value="ECO:0007669"/>
    <property type="project" value="UniProtKB-UniRule"/>
</dbReference>
<evidence type="ECO:0000256" key="8">
    <source>
        <dbReference type="ARBA" id="ARBA00023136"/>
    </source>
</evidence>
<proteinExistence type="inferred from homology"/>
<evidence type="ECO:0000256" key="3">
    <source>
        <dbReference type="ARBA" id="ARBA00022475"/>
    </source>
</evidence>
<comment type="subcellular location">
    <subcellularLocation>
        <location evidence="1 9">Cell membrane</location>
        <topology evidence="1 9">Multi-pass membrane protein</topology>
    </subcellularLocation>
</comment>
<dbReference type="GO" id="GO:0043952">
    <property type="term" value="P:protein transport by the Sec complex"/>
    <property type="evidence" value="ECO:0007669"/>
    <property type="project" value="UniProtKB-UniRule"/>
</dbReference>
<name>A0A9D9BPS2_PROMR</name>
<evidence type="ECO:0000259" key="10">
    <source>
        <dbReference type="Pfam" id="PF02355"/>
    </source>
</evidence>
<dbReference type="NCBIfam" id="TIGR00916">
    <property type="entry name" value="2A0604s01"/>
    <property type="match status" value="1"/>
</dbReference>
<dbReference type="NCBIfam" id="TIGR00966">
    <property type="entry name" value="transloc_SecF"/>
    <property type="match status" value="1"/>
</dbReference>
<comment type="similarity">
    <text evidence="9">Belongs to the SecD/SecF family. SecF subfamily.</text>
</comment>
<evidence type="ECO:0000256" key="6">
    <source>
        <dbReference type="ARBA" id="ARBA00022989"/>
    </source>
</evidence>
<dbReference type="Pfam" id="PF02355">
    <property type="entry name" value="SecD_SecF_C"/>
    <property type="match status" value="1"/>
</dbReference>
<organism evidence="11 12">
    <name type="scientific">Prochlorococcus marinus CUG1433</name>
    <dbReference type="NCBI Taxonomy" id="2774506"/>
    <lineage>
        <taxon>Bacteria</taxon>
        <taxon>Bacillati</taxon>
        <taxon>Cyanobacteriota</taxon>
        <taxon>Cyanophyceae</taxon>
        <taxon>Synechococcales</taxon>
        <taxon>Prochlorococcaceae</taxon>
        <taxon>Prochlorococcus</taxon>
    </lineage>
</organism>
<dbReference type="GO" id="GO:0005886">
    <property type="term" value="C:plasma membrane"/>
    <property type="evidence" value="ECO:0007669"/>
    <property type="project" value="UniProtKB-SubCell"/>
</dbReference>
<dbReference type="InterPro" id="IPR022813">
    <property type="entry name" value="SecD/SecF_arch_bac"/>
</dbReference>
<accession>A0A9D9BPS2</accession>
<dbReference type="GO" id="GO:0015450">
    <property type="term" value="F:protein-transporting ATPase activity"/>
    <property type="evidence" value="ECO:0007669"/>
    <property type="project" value="InterPro"/>
</dbReference>
<dbReference type="PANTHER" id="PTHR30081:SF8">
    <property type="entry name" value="PROTEIN TRANSLOCASE SUBUNIT SECF"/>
    <property type="match status" value="1"/>
</dbReference>
<dbReference type="EMBL" id="JAEPLN010000001">
    <property type="protein sequence ID" value="MBO6970445.1"/>
    <property type="molecule type" value="Genomic_DNA"/>
</dbReference>